<reference evidence="11 12" key="1">
    <citation type="journal article" date="2015" name="Genome Biol. Evol.">
        <title>The genome of winter moth (Operophtera brumata) provides a genomic perspective on sexual dimorphism and phenology.</title>
        <authorList>
            <person name="Derks M.F."/>
            <person name="Smit S."/>
            <person name="Salis L."/>
            <person name="Schijlen E."/>
            <person name="Bossers A."/>
            <person name="Mateman C."/>
            <person name="Pijl A.S."/>
            <person name="de Ridder D."/>
            <person name="Groenen M.A."/>
            <person name="Visser M.E."/>
            <person name="Megens H.J."/>
        </authorList>
    </citation>
    <scope>NUCLEOTIDE SEQUENCE [LARGE SCALE GENOMIC DNA]</scope>
    <source>
        <strain evidence="11">WM2013NL</strain>
        <tissue evidence="11">Head and thorax</tissue>
    </source>
</reference>
<dbReference type="GO" id="GO:0005576">
    <property type="term" value="C:extracellular region"/>
    <property type="evidence" value="ECO:0007669"/>
    <property type="project" value="UniProtKB-SubCell"/>
</dbReference>
<dbReference type="SUPFAM" id="SSF48619">
    <property type="entry name" value="Phospholipase A2, PLA2"/>
    <property type="match status" value="1"/>
</dbReference>
<proteinExistence type="predicted"/>
<evidence type="ECO:0000256" key="9">
    <source>
        <dbReference type="SAM" id="SignalP"/>
    </source>
</evidence>
<keyword evidence="4" id="KW-0964">Secreted</keyword>
<keyword evidence="9" id="KW-0732">Signal</keyword>
<keyword evidence="12" id="KW-1185">Reference proteome</keyword>
<dbReference type="Proteomes" id="UP000037510">
    <property type="component" value="Unassembled WGS sequence"/>
</dbReference>
<evidence type="ECO:0000256" key="8">
    <source>
        <dbReference type="SAM" id="MobiDB-lite"/>
    </source>
</evidence>
<evidence type="ECO:0000259" key="10">
    <source>
        <dbReference type="Pfam" id="PF05826"/>
    </source>
</evidence>
<feature type="signal peptide" evidence="9">
    <location>
        <begin position="1"/>
        <end position="26"/>
    </location>
</feature>
<dbReference type="InterPro" id="IPR036444">
    <property type="entry name" value="PLipase_A2_dom_sf"/>
</dbReference>
<dbReference type="InterPro" id="IPR016090">
    <property type="entry name" value="PLA2-like_dom"/>
</dbReference>
<dbReference type="GO" id="GO:0004623">
    <property type="term" value="F:phospholipase A2 activity"/>
    <property type="evidence" value="ECO:0007669"/>
    <property type="project" value="UniProtKB-EC"/>
</dbReference>
<evidence type="ECO:0000256" key="3">
    <source>
        <dbReference type="ARBA" id="ARBA00013278"/>
    </source>
</evidence>
<dbReference type="STRING" id="104452.A0A0L7KPY6"/>
<dbReference type="AlphaFoldDB" id="A0A0L7KPY6"/>
<accession>A0A0L7KPY6</accession>
<evidence type="ECO:0000313" key="11">
    <source>
        <dbReference type="EMBL" id="KOB65126.1"/>
    </source>
</evidence>
<organism evidence="11 12">
    <name type="scientific">Operophtera brumata</name>
    <name type="common">Winter moth</name>
    <name type="synonym">Phalaena brumata</name>
    <dbReference type="NCBI Taxonomy" id="104452"/>
    <lineage>
        <taxon>Eukaryota</taxon>
        <taxon>Metazoa</taxon>
        <taxon>Ecdysozoa</taxon>
        <taxon>Arthropoda</taxon>
        <taxon>Hexapoda</taxon>
        <taxon>Insecta</taxon>
        <taxon>Pterygota</taxon>
        <taxon>Neoptera</taxon>
        <taxon>Endopterygota</taxon>
        <taxon>Lepidoptera</taxon>
        <taxon>Glossata</taxon>
        <taxon>Ditrysia</taxon>
        <taxon>Geometroidea</taxon>
        <taxon>Geometridae</taxon>
        <taxon>Larentiinae</taxon>
        <taxon>Operophtera</taxon>
    </lineage>
</organism>
<dbReference type="GO" id="GO:0006644">
    <property type="term" value="P:phospholipid metabolic process"/>
    <property type="evidence" value="ECO:0007669"/>
    <property type="project" value="InterPro"/>
</dbReference>
<evidence type="ECO:0000256" key="2">
    <source>
        <dbReference type="ARBA" id="ARBA00004613"/>
    </source>
</evidence>
<evidence type="ECO:0000256" key="1">
    <source>
        <dbReference type="ARBA" id="ARBA00001913"/>
    </source>
</evidence>
<dbReference type="PROSITE" id="PS00118">
    <property type="entry name" value="PA2_HIS"/>
    <property type="match status" value="1"/>
</dbReference>
<evidence type="ECO:0000256" key="5">
    <source>
        <dbReference type="ARBA" id="ARBA00022963"/>
    </source>
</evidence>
<name>A0A0L7KPY6_OPEBR</name>
<evidence type="ECO:0000256" key="6">
    <source>
        <dbReference type="ARBA" id="ARBA00023098"/>
    </source>
</evidence>
<feature type="non-terminal residue" evidence="11">
    <location>
        <position position="1"/>
    </location>
</feature>
<comment type="subcellular location">
    <subcellularLocation>
        <location evidence="2">Secreted</location>
    </subcellularLocation>
</comment>
<sequence>MYHRVRKKMCHFFSAILILSLPLSLSKSIETTTIIPDDNEVNNNIIDFDEEYTVKFNKKYGSVPWHANDFDKNSLRYTIVKDINKNNDKVKGSEDWTYEHYKNESNESEYATTEDFRVIPLELISTTEDPLISLIESTTEQDLTVIPLSTTEKIQVTVEETVSLPSTVNYVTEYEDTTEHDEKEITSEATTEQSKKEVKTSKDELNATSTVEPKNLKVGKHNVTIMSVAKEINSEHSVFDKINATTMIIPKEQNSTIKLGQINLNTQNKTKLKKRKGKSRTELESKEEDVPIFTELDTESIEDIPDDYYDSKDIVPTSAPKTDAISVLFGLAGSVVESVVETVAERVVPKSIYDLFKRMQRQNEALEAERLRSREENGGLGQFGRGILKTISTGLSKPLSQLMESKENGSLDTDRGFVASVASSVTSVANVANSVVDAFKDKVQAIYPGTVWCGDGHSAQARSSDLGLFFFTDTCCRQHDACKIYIKAGETKYGLTNTGLFTSSLVSAQIGLTYFNVLGPQCFRRAHPIVKCLKKT</sequence>
<comment type="caution">
    <text evidence="11">The sequence shown here is derived from an EMBL/GenBank/DDBJ whole genome shotgun (WGS) entry which is preliminary data.</text>
</comment>
<dbReference type="EMBL" id="JTDY01007541">
    <property type="protein sequence ID" value="KOB65126.1"/>
    <property type="molecule type" value="Genomic_DNA"/>
</dbReference>
<evidence type="ECO:0000313" key="12">
    <source>
        <dbReference type="Proteomes" id="UP000037510"/>
    </source>
</evidence>
<dbReference type="EC" id="3.1.1.4" evidence="3"/>
<feature type="non-terminal residue" evidence="11">
    <location>
        <position position="536"/>
    </location>
</feature>
<gene>
    <name evidence="11" type="ORF">OBRU01_23186</name>
</gene>
<dbReference type="Pfam" id="PF05826">
    <property type="entry name" value="Phospholip_A2_2"/>
    <property type="match status" value="1"/>
</dbReference>
<keyword evidence="6" id="KW-0443">Lipid metabolism</keyword>
<dbReference type="GO" id="GO:0050482">
    <property type="term" value="P:arachidonate secretion"/>
    <property type="evidence" value="ECO:0007669"/>
    <property type="project" value="InterPro"/>
</dbReference>
<comment type="cofactor">
    <cofactor evidence="1">
        <name>Ca(2+)</name>
        <dbReference type="ChEBI" id="CHEBI:29108"/>
    </cofactor>
</comment>
<feature type="domain" description="Phospholipase A2-like central" evidence="10">
    <location>
        <begin position="446"/>
        <end position="505"/>
    </location>
</feature>
<dbReference type="GO" id="GO:0016042">
    <property type="term" value="P:lipid catabolic process"/>
    <property type="evidence" value="ECO:0007669"/>
    <property type="project" value="UniProtKB-KW"/>
</dbReference>
<protein>
    <recommendedName>
        <fullName evidence="3">phospholipase A2</fullName>
        <ecNumber evidence="3">3.1.1.4</ecNumber>
    </recommendedName>
    <alternativeName>
        <fullName evidence="7">Phosphatidylcholine 2-acylhydrolase</fullName>
    </alternativeName>
</protein>
<feature type="compositionally biased region" description="Basic and acidic residues" evidence="8">
    <location>
        <begin position="193"/>
        <end position="205"/>
    </location>
</feature>
<dbReference type="Gene3D" id="1.20.90.10">
    <property type="entry name" value="Phospholipase A2 domain"/>
    <property type="match status" value="1"/>
</dbReference>
<feature type="chain" id="PRO_5005572791" description="phospholipase A2" evidence="9">
    <location>
        <begin position="27"/>
        <end position="536"/>
    </location>
</feature>
<evidence type="ECO:0000256" key="4">
    <source>
        <dbReference type="ARBA" id="ARBA00022525"/>
    </source>
</evidence>
<dbReference type="PANTHER" id="PTHR12253">
    <property type="entry name" value="RH14732P"/>
    <property type="match status" value="1"/>
</dbReference>
<dbReference type="InterPro" id="IPR033113">
    <property type="entry name" value="PLA2_histidine"/>
</dbReference>
<evidence type="ECO:0000256" key="7">
    <source>
        <dbReference type="ARBA" id="ARBA00029903"/>
    </source>
</evidence>
<keyword evidence="5" id="KW-0442">Lipid degradation</keyword>
<feature type="region of interest" description="Disordered" evidence="8">
    <location>
        <begin position="175"/>
        <end position="205"/>
    </location>
</feature>